<keyword evidence="6 9" id="KW-1133">Transmembrane helix</keyword>
<evidence type="ECO:0000256" key="6">
    <source>
        <dbReference type="ARBA" id="ARBA00022989"/>
    </source>
</evidence>
<gene>
    <name evidence="10" type="ORF">ENM11_07315</name>
</gene>
<dbReference type="GO" id="GO:0022857">
    <property type="term" value="F:transmembrane transporter activity"/>
    <property type="evidence" value="ECO:0007669"/>
    <property type="project" value="InterPro"/>
</dbReference>
<keyword evidence="5" id="KW-0029">Amino-acid transport</keyword>
<feature type="transmembrane region" description="Helical" evidence="9">
    <location>
        <begin position="226"/>
        <end position="250"/>
    </location>
</feature>
<evidence type="ECO:0000256" key="5">
    <source>
        <dbReference type="ARBA" id="ARBA00022970"/>
    </source>
</evidence>
<keyword evidence="7 9" id="KW-0472">Membrane</keyword>
<accession>A0A7C5L8F6</accession>
<comment type="similarity">
    <text evidence="8">Belongs to the binding-protein-dependent transport system permease family. LivHM subfamily.</text>
</comment>
<evidence type="ECO:0000313" key="10">
    <source>
        <dbReference type="EMBL" id="HHK68942.1"/>
    </source>
</evidence>
<dbReference type="InterPro" id="IPR052157">
    <property type="entry name" value="BCAA_transport_permease"/>
</dbReference>
<name>A0A7C5L8F6_CALS0</name>
<proteinExistence type="inferred from homology"/>
<evidence type="ECO:0000256" key="3">
    <source>
        <dbReference type="ARBA" id="ARBA00022475"/>
    </source>
</evidence>
<feature type="transmembrane region" description="Helical" evidence="9">
    <location>
        <begin position="257"/>
        <end position="278"/>
    </location>
</feature>
<dbReference type="CDD" id="cd06582">
    <property type="entry name" value="TM_PBP1_LivH_like"/>
    <property type="match status" value="1"/>
</dbReference>
<keyword evidence="3" id="KW-1003">Cell membrane</keyword>
<dbReference type="InterPro" id="IPR001851">
    <property type="entry name" value="ABC_transp_permease"/>
</dbReference>
<evidence type="ECO:0000256" key="8">
    <source>
        <dbReference type="ARBA" id="ARBA00037998"/>
    </source>
</evidence>
<dbReference type="GO" id="GO:0005886">
    <property type="term" value="C:plasma membrane"/>
    <property type="evidence" value="ECO:0007669"/>
    <property type="project" value="UniProtKB-SubCell"/>
</dbReference>
<comment type="subcellular location">
    <subcellularLocation>
        <location evidence="1">Cell membrane</location>
        <topology evidence="1">Multi-pass membrane protein</topology>
    </subcellularLocation>
</comment>
<feature type="transmembrane region" description="Helical" evidence="9">
    <location>
        <begin position="190"/>
        <end position="214"/>
    </location>
</feature>
<reference evidence="10" key="1">
    <citation type="journal article" date="2020" name="mSystems">
        <title>Genome- and Community-Level Interaction Insights into Carbon Utilization and Element Cycling Functions of Hydrothermarchaeota in Hydrothermal Sediment.</title>
        <authorList>
            <person name="Zhou Z."/>
            <person name="Liu Y."/>
            <person name="Xu W."/>
            <person name="Pan J."/>
            <person name="Luo Z.H."/>
            <person name="Li M."/>
        </authorList>
    </citation>
    <scope>NUCLEOTIDE SEQUENCE [LARGE SCALE GENOMIC DNA]</scope>
    <source>
        <strain evidence="10">SpSt-1056</strain>
    </source>
</reference>
<protein>
    <submittedName>
        <fullName evidence="10">Branched-chain amino acid ABC transporter permease</fullName>
    </submittedName>
</protein>
<evidence type="ECO:0000256" key="7">
    <source>
        <dbReference type="ARBA" id="ARBA00023136"/>
    </source>
</evidence>
<feature type="transmembrane region" description="Helical" evidence="9">
    <location>
        <begin position="68"/>
        <end position="86"/>
    </location>
</feature>
<organism evidence="10">
    <name type="scientific">Caldiarchaeum subterraneum</name>
    <dbReference type="NCBI Taxonomy" id="311458"/>
    <lineage>
        <taxon>Archaea</taxon>
        <taxon>Nitrososphaerota</taxon>
        <taxon>Candidatus Caldarchaeales</taxon>
        <taxon>Candidatus Caldarchaeaceae</taxon>
        <taxon>Candidatus Caldarchaeum</taxon>
    </lineage>
</organism>
<comment type="caution">
    <text evidence="10">The sequence shown here is derived from an EMBL/GenBank/DDBJ whole genome shotgun (WGS) entry which is preliminary data.</text>
</comment>
<dbReference type="PANTHER" id="PTHR11795:SF445">
    <property type="entry name" value="AMINO ACID ABC TRANSPORTER PERMEASE PROTEIN"/>
    <property type="match status" value="1"/>
</dbReference>
<evidence type="ECO:0000256" key="1">
    <source>
        <dbReference type="ARBA" id="ARBA00004651"/>
    </source>
</evidence>
<sequence length="286" mass="30788">MVSVTGVIQSLLTGTLVGGFYGLFALGLTMSWGVLDIINMSYFPFAVLSAYVAYVTVTSLGLDPFISLIFSIPSFFIMGILMQLFFNKFKIDIFRSLIISFALFVVVENTLTYVWTADVRRAPVGFLGSSFFIDSIYVPVGELIAFLIGVMIVLANVAILKKTRLGLALRAVAENREAASMWGVNYSRMALMVSGLSMSYVAIAGLFLAIFFPFTPSHGSLFIGRVFAVTILGGLGSVTGAFIAGIILGVAEAMAAILLAPSWSPLVAFLLLLIILVVKPSGLTWR</sequence>
<feature type="transmembrane region" description="Helical" evidence="9">
    <location>
        <begin position="93"/>
        <end position="116"/>
    </location>
</feature>
<evidence type="ECO:0000256" key="2">
    <source>
        <dbReference type="ARBA" id="ARBA00022448"/>
    </source>
</evidence>
<keyword evidence="2" id="KW-0813">Transport</keyword>
<feature type="transmembrane region" description="Helical" evidence="9">
    <location>
        <begin position="42"/>
        <end position="62"/>
    </location>
</feature>
<evidence type="ECO:0000256" key="9">
    <source>
        <dbReference type="SAM" id="Phobius"/>
    </source>
</evidence>
<dbReference type="AlphaFoldDB" id="A0A7C5L8F6"/>
<keyword evidence="4 9" id="KW-0812">Transmembrane</keyword>
<dbReference type="GO" id="GO:0006865">
    <property type="term" value="P:amino acid transport"/>
    <property type="evidence" value="ECO:0007669"/>
    <property type="project" value="UniProtKB-KW"/>
</dbReference>
<dbReference type="Pfam" id="PF02653">
    <property type="entry name" value="BPD_transp_2"/>
    <property type="match status" value="1"/>
</dbReference>
<feature type="transmembrane region" description="Helical" evidence="9">
    <location>
        <begin position="12"/>
        <end position="35"/>
    </location>
</feature>
<dbReference type="EMBL" id="DRWN01000061">
    <property type="protein sequence ID" value="HHK68942.1"/>
    <property type="molecule type" value="Genomic_DNA"/>
</dbReference>
<evidence type="ECO:0000256" key="4">
    <source>
        <dbReference type="ARBA" id="ARBA00022692"/>
    </source>
</evidence>
<dbReference type="PANTHER" id="PTHR11795">
    <property type="entry name" value="BRANCHED-CHAIN AMINO ACID TRANSPORT SYSTEM PERMEASE PROTEIN LIVH"/>
    <property type="match status" value="1"/>
</dbReference>
<feature type="transmembrane region" description="Helical" evidence="9">
    <location>
        <begin position="136"/>
        <end position="160"/>
    </location>
</feature>